<evidence type="ECO:0000313" key="8">
    <source>
        <dbReference type="Proteomes" id="UP000007719"/>
    </source>
</evidence>
<name>B8E118_DICTD</name>
<feature type="binding site" evidence="5">
    <location>
        <begin position="25"/>
        <end position="29"/>
    </location>
    <ligand>
        <name>ATP</name>
        <dbReference type="ChEBI" id="CHEBI:30616"/>
    </ligand>
</feature>
<feature type="binding site" evidence="5">
    <location>
        <begin position="173"/>
        <end position="177"/>
    </location>
    <ligand>
        <name>ATP</name>
        <dbReference type="ChEBI" id="CHEBI:30616"/>
    </ligand>
</feature>
<keyword evidence="8" id="KW-1185">Reference proteome</keyword>
<keyword evidence="4 5" id="KW-0067">ATP-binding</keyword>
<dbReference type="OrthoDB" id="9791353at2"/>
<protein>
    <submittedName>
        <fullName evidence="7">ATP:guanido phosphotransferase</fullName>
    </submittedName>
</protein>
<dbReference type="InterPro" id="IPR000749">
    <property type="entry name" value="ATP-guanido_PTrfase"/>
</dbReference>
<gene>
    <name evidence="7" type="ordered locus">Dtur_1481</name>
</gene>
<dbReference type="GO" id="GO:0046314">
    <property type="term" value="P:phosphocreatine biosynthetic process"/>
    <property type="evidence" value="ECO:0007669"/>
    <property type="project" value="InterPro"/>
</dbReference>
<comment type="similarity">
    <text evidence="5">Belongs to the ATP:guanido phosphotransferase family.</text>
</comment>
<feature type="binding site" evidence="5">
    <location>
        <position position="88"/>
    </location>
    <ligand>
        <name>ATP</name>
        <dbReference type="ChEBI" id="CHEBI:30616"/>
    </ligand>
</feature>
<dbReference type="PROSITE" id="PS51510">
    <property type="entry name" value="PHOSPHAGEN_KINASE_C"/>
    <property type="match status" value="1"/>
</dbReference>
<dbReference type="GO" id="GO:0005615">
    <property type="term" value="C:extracellular space"/>
    <property type="evidence" value="ECO:0000318"/>
    <property type="project" value="GO_Central"/>
</dbReference>
<dbReference type="GO" id="GO:0004111">
    <property type="term" value="F:creatine kinase activity"/>
    <property type="evidence" value="ECO:0007669"/>
    <property type="project" value="InterPro"/>
</dbReference>
<evidence type="ECO:0000256" key="2">
    <source>
        <dbReference type="ARBA" id="ARBA00022741"/>
    </source>
</evidence>
<sequence>MREFYYKYLKWLGEEKGNNREVILSTRIRLARNLEDFVFPIQATESQRRRILNKVEWVYKNDLNFGGYEFLKLEKLPNLVLESLVEKHLISDDHLDNIKGAGLLVDRDGKLSVMINEEDHFRLQVLSSGLELKESWQRLLSLEESFSDYFKFAFDDKLGYLTSCITNLGCGVRISFIVHLPGLTYSGKIKDFLRKLRSAKILIRGIYGERSKPIAGFYQITSRSSLGIKEEDLIEKMEKMAKKIITEELVTREFLFEEQKRYVEDVIGRAYGILSNARYLSSIEAINLLSDLRFGIYLKMLDIPLKVLDLLMILMLPAHLQLKYGKEMDSEERDGVRADLLRGFLKNYKINPGGVV</sequence>
<accession>B8E118</accession>
<evidence type="ECO:0000256" key="4">
    <source>
        <dbReference type="ARBA" id="ARBA00022840"/>
    </source>
</evidence>
<feature type="binding site" evidence="5">
    <location>
        <position position="122"/>
    </location>
    <ligand>
        <name>ATP</name>
        <dbReference type="ChEBI" id="CHEBI:30616"/>
    </ligand>
</feature>
<dbReference type="InterPro" id="IPR022414">
    <property type="entry name" value="ATP-guanido_PTrfase_cat"/>
</dbReference>
<evidence type="ECO:0000256" key="5">
    <source>
        <dbReference type="PROSITE-ProRule" id="PRU00843"/>
    </source>
</evidence>
<dbReference type="Pfam" id="PF00217">
    <property type="entry name" value="ATP-gua_Ptrans"/>
    <property type="match status" value="1"/>
</dbReference>
<dbReference type="HOGENOM" id="CLU_066591_1_0_0"/>
<reference evidence="8" key="1">
    <citation type="journal article" date="2016" name="Front. Microbiol.">
        <title>The complete genome sequence of hyperthermophile Dictyoglomus turgidum DSM 6724 reveals a specialized carbohydrate fermentor.</title>
        <authorList>
            <person name="Brumm P.J."/>
            <person name="Gowda K."/>
            <person name="Robb F.T."/>
            <person name="Mead D.A."/>
        </authorList>
    </citation>
    <scope>NUCLEOTIDE SEQUENCE [LARGE SCALE GENOMIC DNA]</scope>
    <source>
        <strain evidence="8">DSM 6724 / Z-1310</strain>
    </source>
</reference>
<dbReference type="InParanoid" id="B8E118"/>
<dbReference type="InterPro" id="IPR014746">
    <property type="entry name" value="Gln_synth/guanido_kin_cat_dom"/>
</dbReference>
<feature type="binding site" evidence="5">
    <location>
        <begin position="204"/>
        <end position="209"/>
    </location>
    <ligand>
        <name>ATP</name>
        <dbReference type="ChEBI" id="CHEBI:30616"/>
    </ligand>
</feature>
<keyword evidence="2 5" id="KW-0547">Nucleotide-binding</keyword>
<organism evidence="7 8">
    <name type="scientific">Dictyoglomus turgidum (strain DSM 6724 / Z-1310)</name>
    <dbReference type="NCBI Taxonomy" id="515635"/>
    <lineage>
        <taxon>Bacteria</taxon>
        <taxon>Pseudomonadati</taxon>
        <taxon>Dictyoglomota</taxon>
        <taxon>Dictyoglomia</taxon>
        <taxon>Dictyoglomales</taxon>
        <taxon>Dictyoglomaceae</taxon>
        <taxon>Dictyoglomus</taxon>
    </lineage>
</organism>
<dbReference type="STRING" id="515635.Dtur_1481"/>
<dbReference type="Gene3D" id="3.30.590.10">
    <property type="entry name" value="Glutamine synthetase/guanido kinase, catalytic domain"/>
    <property type="match status" value="1"/>
</dbReference>
<proteinExistence type="inferred from homology"/>
<dbReference type="KEGG" id="dtu:Dtur_1481"/>
<dbReference type="eggNOG" id="COG3869">
    <property type="taxonomic scope" value="Bacteria"/>
</dbReference>
<dbReference type="PANTHER" id="PTHR11547:SF38">
    <property type="entry name" value="ARGININE KINASE 1-RELATED"/>
    <property type="match status" value="1"/>
</dbReference>
<evidence type="ECO:0000259" key="6">
    <source>
        <dbReference type="PROSITE" id="PS51510"/>
    </source>
</evidence>
<dbReference type="RefSeq" id="WP_012583833.1">
    <property type="nucleotide sequence ID" value="NC_011661.1"/>
</dbReference>
<dbReference type="GO" id="GO:0005524">
    <property type="term" value="F:ATP binding"/>
    <property type="evidence" value="ECO:0007669"/>
    <property type="project" value="UniProtKB-UniRule"/>
</dbReference>
<dbReference type="FunCoup" id="B8E118">
    <property type="interactions" value="9"/>
</dbReference>
<keyword evidence="3 5" id="KW-0418">Kinase</keyword>
<dbReference type="InterPro" id="IPR023660">
    <property type="entry name" value="Arg_Kinase"/>
</dbReference>
<evidence type="ECO:0000256" key="1">
    <source>
        <dbReference type="ARBA" id="ARBA00022679"/>
    </source>
</evidence>
<dbReference type="SUPFAM" id="SSF55931">
    <property type="entry name" value="Glutamine synthetase/guanido kinase"/>
    <property type="match status" value="1"/>
</dbReference>
<dbReference type="CDD" id="cd07930">
    <property type="entry name" value="bacterial_phosphagen_kinase"/>
    <property type="match status" value="1"/>
</dbReference>
<dbReference type="Proteomes" id="UP000007719">
    <property type="component" value="Chromosome"/>
</dbReference>
<dbReference type="GO" id="GO:0016301">
    <property type="term" value="F:kinase activity"/>
    <property type="evidence" value="ECO:0000318"/>
    <property type="project" value="GO_Central"/>
</dbReference>
<feature type="domain" description="Phosphagen kinase C-terminal" evidence="6">
    <location>
        <begin position="22"/>
        <end position="251"/>
    </location>
</feature>
<keyword evidence="1 5" id="KW-0808">Transferase</keyword>
<dbReference type="EnsemblBacteria" id="ACK42755">
    <property type="protein sequence ID" value="ACK42755"/>
    <property type="gene ID" value="Dtur_1481"/>
</dbReference>
<dbReference type="PANTHER" id="PTHR11547">
    <property type="entry name" value="ARGININE OR CREATINE KINASE"/>
    <property type="match status" value="1"/>
</dbReference>
<evidence type="ECO:0000313" key="7">
    <source>
        <dbReference type="EMBL" id="ACK42755.1"/>
    </source>
</evidence>
<evidence type="ECO:0000256" key="3">
    <source>
        <dbReference type="ARBA" id="ARBA00022777"/>
    </source>
</evidence>
<dbReference type="EMBL" id="CP001251">
    <property type="protein sequence ID" value="ACK42755.1"/>
    <property type="molecule type" value="Genomic_DNA"/>
</dbReference>
<dbReference type="AlphaFoldDB" id="B8E118"/>